<gene>
    <name evidence="6" type="ORF">C5O19_21835</name>
</gene>
<protein>
    <submittedName>
        <fullName evidence="6">MFS transporter</fullName>
    </submittedName>
</protein>
<feature type="transmembrane region" description="Helical" evidence="5">
    <location>
        <begin position="325"/>
        <end position="347"/>
    </location>
</feature>
<feature type="transmembrane region" description="Helical" evidence="5">
    <location>
        <begin position="158"/>
        <end position="175"/>
    </location>
</feature>
<dbReference type="OrthoDB" id="9809599at2"/>
<dbReference type="GO" id="GO:0022857">
    <property type="term" value="F:transmembrane transporter activity"/>
    <property type="evidence" value="ECO:0007669"/>
    <property type="project" value="InterPro"/>
</dbReference>
<dbReference type="InterPro" id="IPR036259">
    <property type="entry name" value="MFS_trans_sf"/>
</dbReference>
<feature type="transmembrane region" description="Helical" evidence="5">
    <location>
        <begin position="98"/>
        <end position="121"/>
    </location>
</feature>
<keyword evidence="3 5" id="KW-1133">Transmembrane helix</keyword>
<dbReference type="Proteomes" id="UP000239590">
    <property type="component" value="Unassembled WGS sequence"/>
</dbReference>
<keyword evidence="7" id="KW-1185">Reference proteome</keyword>
<evidence type="ECO:0000256" key="1">
    <source>
        <dbReference type="ARBA" id="ARBA00004141"/>
    </source>
</evidence>
<keyword evidence="4 5" id="KW-0472">Membrane</keyword>
<evidence type="ECO:0000313" key="7">
    <source>
        <dbReference type="Proteomes" id="UP000239590"/>
    </source>
</evidence>
<comment type="caution">
    <text evidence="6">The sequence shown here is derived from an EMBL/GenBank/DDBJ whole genome shotgun (WGS) entry which is preliminary data.</text>
</comment>
<dbReference type="EMBL" id="PTRA01000006">
    <property type="protein sequence ID" value="PQA54394.1"/>
    <property type="molecule type" value="Genomic_DNA"/>
</dbReference>
<evidence type="ECO:0000256" key="4">
    <source>
        <dbReference type="ARBA" id="ARBA00023136"/>
    </source>
</evidence>
<evidence type="ECO:0000256" key="2">
    <source>
        <dbReference type="ARBA" id="ARBA00022692"/>
    </source>
</evidence>
<dbReference type="GO" id="GO:0016020">
    <property type="term" value="C:membrane"/>
    <property type="evidence" value="ECO:0007669"/>
    <property type="project" value="UniProtKB-SubCell"/>
</dbReference>
<evidence type="ECO:0000313" key="6">
    <source>
        <dbReference type="EMBL" id="PQA54394.1"/>
    </source>
</evidence>
<sequence length="375" mass="39272">MHVLKARRATLFIFLVCGLGIATWAPLVPFAKERLALNEAQLGLLLLSLGAGALIMLPLSSIFLHRYGSRNVILVAGLLMALLLPTLVVLAHPMAMGAALFFFGASMATVDVAMNVQALSVEKQLQKPIMSSFHGLYSLGGILGPLVMAGLLKVPLSPLLAASLVSLSLVILLFTQYKALLPAMEEVRNESSAGLSWPSGPVLFLGLMCFIAFLAEGSILDWSGVFLRDVHHVDSPLLGLGYAAFSVAMTIMRLVGDGLTQKLKAQTLVKGGALLASAGFGLVILSPWYELSLVGFTLVGLGAANIVPIFFSASGQLPNTSAAQALPIVTTIGYAGQLAGPALIGLVAELTSLPIAFAGIAALLLLVSLSYRTFH</sequence>
<dbReference type="InterPro" id="IPR051788">
    <property type="entry name" value="MFS_Transporter"/>
</dbReference>
<feature type="transmembrane region" description="Helical" evidence="5">
    <location>
        <begin position="353"/>
        <end position="371"/>
    </location>
</feature>
<name>A0A2S7IFW7_9BACT</name>
<dbReference type="PANTHER" id="PTHR23514:SF13">
    <property type="entry name" value="INNER MEMBRANE PROTEIN YBJJ"/>
    <property type="match status" value="1"/>
</dbReference>
<proteinExistence type="predicted"/>
<dbReference type="AlphaFoldDB" id="A0A2S7IFW7"/>
<feature type="transmembrane region" description="Helical" evidence="5">
    <location>
        <begin position="195"/>
        <end position="215"/>
    </location>
</feature>
<accession>A0A2S7IFW7</accession>
<feature type="transmembrane region" description="Helical" evidence="5">
    <location>
        <begin position="267"/>
        <end position="285"/>
    </location>
</feature>
<feature type="transmembrane region" description="Helical" evidence="5">
    <location>
        <begin position="133"/>
        <end position="152"/>
    </location>
</feature>
<dbReference type="PANTHER" id="PTHR23514">
    <property type="entry name" value="BYPASS OF STOP CODON PROTEIN 6"/>
    <property type="match status" value="1"/>
</dbReference>
<feature type="transmembrane region" description="Helical" evidence="5">
    <location>
        <begin position="71"/>
        <end position="92"/>
    </location>
</feature>
<dbReference type="InterPro" id="IPR011701">
    <property type="entry name" value="MFS"/>
</dbReference>
<feature type="transmembrane region" description="Helical" evidence="5">
    <location>
        <begin position="235"/>
        <end position="255"/>
    </location>
</feature>
<dbReference type="SUPFAM" id="SSF103473">
    <property type="entry name" value="MFS general substrate transporter"/>
    <property type="match status" value="1"/>
</dbReference>
<evidence type="ECO:0000256" key="5">
    <source>
        <dbReference type="SAM" id="Phobius"/>
    </source>
</evidence>
<feature type="transmembrane region" description="Helical" evidence="5">
    <location>
        <begin position="12"/>
        <end position="31"/>
    </location>
</feature>
<feature type="transmembrane region" description="Helical" evidence="5">
    <location>
        <begin position="43"/>
        <end position="64"/>
    </location>
</feature>
<evidence type="ECO:0000256" key="3">
    <source>
        <dbReference type="ARBA" id="ARBA00022989"/>
    </source>
</evidence>
<feature type="transmembrane region" description="Helical" evidence="5">
    <location>
        <begin position="291"/>
        <end position="313"/>
    </location>
</feature>
<dbReference type="CDD" id="cd17393">
    <property type="entry name" value="MFS_MosC_like"/>
    <property type="match status" value="1"/>
</dbReference>
<keyword evidence="2 5" id="KW-0812">Transmembrane</keyword>
<reference evidence="7" key="1">
    <citation type="submission" date="2018-02" db="EMBL/GenBank/DDBJ databases">
        <title>Genome sequencing of Solimonas sp. HR-BB.</title>
        <authorList>
            <person name="Lee Y."/>
            <person name="Jeon C.O."/>
        </authorList>
    </citation>
    <scope>NUCLEOTIDE SEQUENCE [LARGE SCALE GENOMIC DNA]</scope>
    <source>
        <strain evidence="7">HR-U</strain>
    </source>
</reference>
<dbReference type="Gene3D" id="1.20.1250.20">
    <property type="entry name" value="MFS general substrate transporter like domains"/>
    <property type="match status" value="2"/>
</dbReference>
<dbReference type="RefSeq" id="WP_104715518.1">
    <property type="nucleotide sequence ID" value="NZ_PTRA01000006.1"/>
</dbReference>
<organism evidence="6 7">
    <name type="scientific">Siphonobacter curvatus</name>
    <dbReference type="NCBI Taxonomy" id="2094562"/>
    <lineage>
        <taxon>Bacteria</taxon>
        <taxon>Pseudomonadati</taxon>
        <taxon>Bacteroidota</taxon>
        <taxon>Cytophagia</taxon>
        <taxon>Cytophagales</taxon>
        <taxon>Cytophagaceae</taxon>
        <taxon>Siphonobacter</taxon>
    </lineage>
</organism>
<dbReference type="Pfam" id="PF07690">
    <property type="entry name" value="MFS_1"/>
    <property type="match status" value="1"/>
</dbReference>
<comment type="subcellular location">
    <subcellularLocation>
        <location evidence="1">Membrane</location>
        <topology evidence="1">Multi-pass membrane protein</topology>
    </subcellularLocation>
</comment>